<evidence type="ECO:0008006" key="5">
    <source>
        <dbReference type="Google" id="ProtNLM"/>
    </source>
</evidence>
<dbReference type="AlphaFoldDB" id="A0A9W9NZR7"/>
<evidence type="ECO:0000256" key="2">
    <source>
        <dbReference type="SAM" id="SignalP"/>
    </source>
</evidence>
<gene>
    <name evidence="3" type="ORF">N7468_005683</name>
</gene>
<name>A0A9W9NZR7_9EURO</name>
<reference evidence="3" key="1">
    <citation type="submission" date="2022-11" db="EMBL/GenBank/DDBJ databases">
        <authorList>
            <person name="Petersen C."/>
        </authorList>
    </citation>
    <scope>NUCLEOTIDE SEQUENCE</scope>
    <source>
        <strain evidence="3">IBT 19713</strain>
    </source>
</reference>
<sequence length="65" mass="6796">MTMIVTARLLLTPPILAGGTADGVAIFPMLAATMAVVMRAKEEVEAPLSDDSDSPEMSSVMSIFP</sequence>
<evidence type="ECO:0000313" key="3">
    <source>
        <dbReference type="EMBL" id="KAJ5232727.1"/>
    </source>
</evidence>
<evidence type="ECO:0000313" key="4">
    <source>
        <dbReference type="Proteomes" id="UP001150941"/>
    </source>
</evidence>
<feature type="compositionally biased region" description="Polar residues" evidence="1">
    <location>
        <begin position="55"/>
        <end position="65"/>
    </location>
</feature>
<protein>
    <recommendedName>
        <fullName evidence="5">Secreted protein</fullName>
    </recommendedName>
</protein>
<evidence type="ECO:0000256" key="1">
    <source>
        <dbReference type="SAM" id="MobiDB-lite"/>
    </source>
</evidence>
<comment type="caution">
    <text evidence="3">The sequence shown here is derived from an EMBL/GenBank/DDBJ whole genome shotgun (WGS) entry which is preliminary data.</text>
</comment>
<feature type="chain" id="PRO_5040833765" description="Secreted protein" evidence="2">
    <location>
        <begin position="18"/>
        <end position="65"/>
    </location>
</feature>
<feature type="signal peptide" evidence="2">
    <location>
        <begin position="1"/>
        <end position="17"/>
    </location>
</feature>
<organism evidence="3 4">
    <name type="scientific">Penicillium chermesinum</name>
    <dbReference type="NCBI Taxonomy" id="63820"/>
    <lineage>
        <taxon>Eukaryota</taxon>
        <taxon>Fungi</taxon>
        <taxon>Dikarya</taxon>
        <taxon>Ascomycota</taxon>
        <taxon>Pezizomycotina</taxon>
        <taxon>Eurotiomycetes</taxon>
        <taxon>Eurotiomycetidae</taxon>
        <taxon>Eurotiales</taxon>
        <taxon>Aspergillaceae</taxon>
        <taxon>Penicillium</taxon>
    </lineage>
</organism>
<feature type="region of interest" description="Disordered" evidence="1">
    <location>
        <begin position="45"/>
        <end position="65"/>
    </location>
</feature>
<keyword evidence="4" id="KW-1185">Reference proteome</keyword>
<accession>A0A9W9NZR7</accession>
<keyword evidence="2" id="KW-0732">Signal</keyword>
<dbReference type="Proteomes" id="UP001150941">
    <property type="component" value="Unassembled WGS sequence"/>
</dbReference>
<dbReference type="EMBL" id="JAPQKS010000004">
    <property type="protein sequence ID" value="KAJ5232727.1"/>
    <property type="molecule type" value="Genomic_DNA"/>
</dbReference>
<proteinExistence type="predicted"/>
<dbReference type="RefSeq" id="XP_058330719.1">
    <property type="nucleotide sequence ID" value="XM_058474979.1"/>
</dbReference>
<reference evidence="3" key="2">
    <citation type="journal article" date="2023" name="IMA Fungus">
        <title>Comparative genomic study of the Penicillium genus elucidates a diverse pangenome and 15 lateral gene transfer events.</title>
        <authorList>
            <person name="Petersen C."/>
            <person name="Sorensen T."/>
            <person name="Nielsen M.R."/>
            <person name="Sondergaard T.E."/>
            <person name="Sorensen J.L."/>
            <person name="Fitzpatrick D.A."/>
            <person name="Frisvad J.C."/>
            <person name="Nielsen K.L."/>
        </authorList>
    </citation>
    <scope>NUCLEOTIDE SEQUENCE</scope>
    <source>
        <strain evidence="3">IBT 19713</strain>
    </source>
</reference>
<dbReference type="GeneID" id="83202282"/>